<evidence type="ECO:0000313" key="1">
    <source>
        <dbReference type="EMBL" id="KAK2603910.1"/>
    </source>
</evidence>
<evidence type="ECO:0000313" key="2">
    <source>
        <dbReference type="Proteomes" id="UP001251528"/>
    </source>
</evidence>
<protein>
    <submittedName>
        <fullName evidence="1">Uncharacterized protein</fullName>
    </submittedName>
</protein>
<reference evidence="1" key="1">
    <citation type="submission" date="2023-06" db="EMBL/GenBank/DDBJ databases">
        <title>Conoideocrella luteorostrata (Hypocreales: Clavicipitaceae), a potential biocontrol fungus for elongate hemlock scale in United States Christmas tree production areas.</title>
        <authorList>
            <person name="Barrett H."/>
            <person name="Lovett B."/>
            <person name="Macias A.M."/>
            <person name="Stajich J.E."/>
            <person name="Kasson M.T."/>
        </authorList>
    </citation>
    <scope>NUCLEOTIDE SEQUENCE</scope>
    <source>
        <strain evidence="1">ARSEF 14590</strain>
    </source>
</reference>
<dbReference type="InterPro" id="IPR023213">
    <property type="entry name" value="CAT-like_dom_sf"/>
</dbReference>
<comment type="caution">
    <text evidence="1">The sequence shown here is derived from an EMBL/GenBank/DDBJ whole genome shotgun (WGS) entry which is preliminary data.</text>
</comment>
<dbReference type="Gene3D" id="3.30.559.10">
    <property type="entry name" value="Chloramphenicol acetyltransferase-like domain"/>
    <property type="match status" value="2"/>
</dbReference>
<name>A0AAJ0FVZ1_9HYPO</name>
<dbReference type="EMBL" id="JASWJB010000054">
    <property type="protein sequence ID" value="KAK2603910.1"/>
    <property type="molecule type" value="Genomic_DNA"/>
</dbReference>
<dbReference type="Proteomes" id="UP001251528">
    <property type="component" value="Unassembled WGS sequence"/>
</dbReference>
<sequence length="506" mass="56836">MENCDEVYPLHRLDMPKAQAAFQVWTFLFNDQLDAKKLCESLSRLAEIGDWRKIGGRIRRSKDGYFEIHCPRIFTVERPAVTFSHDDDYRDNSISEHPLGSRFPRSTNLDEVTSIPYDSELQNLAIRTSFPTSIDDVIGKDAPILSLHVVTFSDSTIVGLSWPHILTDAFGIRVLLHSWSLVLAGRESDVPPVLSAKQDIAYEVEKQINQGDVEHPSIVPAQDLIINKHRMSKGQLLQFLVRYMCSAYGKQGFERRLVYLPKRAVDALVDTTRQEADNSSVEMGVKEEGLYISRGDAITAWFSALVYTLQPKPRDISILSLVNLRYRLQPLLPTTEIAGSSGFHLQNLFLVSHMKLVAEVDLGKDRSVGSIAVKTKRQAHLQTQQDQLTGLLRLACSKITPGKNLSVLYGGVKDNMILVNNMIRMDFFTAVDFSPAVARQRDLSSSRKNPPGTIISFLFGYLNDRVPRASALTMLGSDHSGGHYLIMSMEPKHWHAVDAELLNLCK</sequence>
<organism evidence="1 2">
    <name type="scientific">Conoideocrella luteorostrata</name>
    <dbReference type="NCBI Taxonomy" id="1105319"/>
    <lineage>
        <taxon>Eukaryota</taxon>
        <taxon>Fungi</taxon>
        <taxon>Dikarya</taxon>
        <taxon>Ascomycota</taxon>
        <taxon>Pezizomycotina</taxon>
        <taxon>Sordariomycetes</taxon>
        <taxon>Hypocreomycetidae</taxon>
        <taxon>Hypocreales</taxon>
        <taxon>Clavicipitaceae</taxon>
        <taxon>Conoideocrella</taxon>
    </lineage>
</organism>
<accession>A0AAJ0FVZ1</accession>
<dbReference type="AlphaFoldDB" id="A0AAJ0FVZ1"/>
<keyword evidence="2" id="KW-1185">Reference proteome</keyword>
<gene>
    <name evidence="1" type="ORF">QQS21_003945</name>
</gene>
<proteinExistence type="predicted"/>